<evidence type="ECO:0000256" key="1">
    <source>
        <dbReference type="SAM" id="MobiDB-lite"/>
    </source>
</evidence>
<feature type="compositionally biased region" description="Polar residues" evidence="1">
    <location>
        <begin position="11"/>
        <end position="21"/>
    </location>
</feature>
<dbReference type="Proteomes" id="UP000770661">
    <property type="component" value="Unassembled WGS sequence"/>
</dbReference>
<accession>A0A8J4Y459</accession>
<dbReference type="Pfam" id="PF15996">
    <property type="entry name" value="PNISR"/>
    <property type="match status" value="1"/>
</dbReference>
<proteinExistence type="predicted"/>
<feature type="region of interest" description="Disordered" evidence="1">
    <location>
        <begin position="75"/>
        <end position="95"/>
    </location>
</feature>
<feature type="compositionally biased region" description="Gly residues" evidence="1">
    <location>
        <begin position="77"/>
        <end position="88"/>
    </location>
</feature>
<dbReference type="InterPro" id="IPR031937">
    <property type="entry name" value="PNISR"/>
</dbReference>
<reference evidence="2" key="1">
    <citation type="submission" date="2020-07" db="EMBL/GenBank/DDBJ databases">
        <title>The High-quality genome of the commercially important snow crab, Chionoecetes opilio.</title>
        <authorList>
            <person name="Jeong J.-H."/>
            <person name="Ryu S."/>
        </authorList>
    </citation>
    <scope>NUCLEOTIDE SEQUENCE</scope>
    <source>
        <strain evidence="2">MADBK_172401_WGS</strain>
        <tissue evidence="2">Digestive gland</tissue>
    </source>
</reference>
<keyword evidence="3" id="KW-1185">Reference proteome</keyword>
<gene>
    <name evidence="2" type="primary">PNISR</name>
    <name evidence="2" type="ORF">GWK47_008389</name>
</gene>
<comment type="caution">
    <text evidence="2">The sequence shown here is derived from an EMBL/GenBank/DDBJ whole genome shotgun (WGS) entry which is preliminary data.</text>
</comment>
<feature type="region of interest" description="Disordered" evidence="1">
    <location>
        <begin position="1"/>
        <end position="44"/>
    </location>
</feature>
<feature type="compositionally biased region" description="Basic and acidic residues" evidence="1">
    <location>
        <begin position="262"/>
        <end position="272"/>
    </location>
</feature>
<feature type="compositionally biased region" description="Basic and acidic residues" evidence="1">
    <location>
        <begin position="239"/>
        <end position="248"/>
    </location>
</feature>
<sequence>MDMEIEDDKGPSSSNDTQNGDVWSGWGGDWPPTQASGMGWGWGWQVDSYSQGGAPGGGPDVARHQYNSNNGEYGWPVVGGSGGGGGPGEYAMGDPRERQARDFPAGVMDQQRQNLAAAAKEADFQLDAAQRKKLPAWIREGLEKMEREKLRKLEKERQMSEKEEMLKRKREEEARARRILEEDLANDGKPRVPRKSKFDSDSDASDRSRSGSPETSTPGLGLHRKRRSRFEPRGGGGEARGDHGKDLEGLGEEEEEEEEVEEREKEEVDVKPPRRAVSPRALEDRGGEDAGDDDQAAEMDDGDPA</sequence>
<dbReference type="OrthoDB" id="10065820at2759"/>
<dbReference type="EMBL" id="JACEEZ010018382">
    <property type="protein sequence ID" value="KAG0716976.1"/>
    <property type="molecule type" value="Genomic_DNA"/>
</dbReference>
<feature type="compositionally biased region" description="Acidic residues" evidence="1">
    <location>
        <begin position="249"/>
        <end position="261"/>
    </location>
</feature>
<name>A0A8J4Y459_CHIOP</name>
<protein>
    <submittedName>
        <fullName evidence="2">Arginine/serine-rich protein PNISR</fullName>
    </submittedName>
</protein>
<feature type="compositionally biased region" description="Acidic residues" evidence="1">
    <location>
        <begin position="289"/>
        <end position="305"/>
    </location>
</feature>
<organism evidence="2 3">
    <name type="scientific">Chionoecetes opilio</name>
    <name type="common">Atlantic snow crab</name>
    <name type="synonym">Cancer opilio</name>
    <dbReference type="NCBI Taxonomy" id="41210"/>
    <lineage>
        <taxon>Eukaryota</taxon>
        <taxon>Metazoa</taxon>
        <taxon>Ecdysozoa</taxon>
        <taxon>Arthropoda</taxon>
        <taxon>Crustacea</taxon>
        <taxon>Multicrustacea</taxon>
        <taxon>Malacostraca</taxon>
        <taxon>Eumalacostraca</taxon>
        <taxon>Eucarida</taxon>
        <taxon>Decapoda</taxon>
        <taxon>Pleocyemata</taxon>
        <taxon>Brachyura</taxon>
        <taxon>Eubrachyura</taxon>
        <taxon>Majoidea</taxon>
        <taxon>Majidae</taxon>
        <taxon>Chionoecetes</taxon>
    </lineage>
</organism>
<feature type="region of interest" description="Disordered" evidence="1">
    <location>
        <begin position="153"/>
        <end position="305"/>
    </location>
</feature>
<feature type="compositionally biased region" description="Basic and acidic residues" evidence="1">
    <location>
        <begin position="153"/>
        <end position="209"/>
    </location>
</feature>
<dbReference type="AlphaFoldDB" id="A0A8J4Y459"/>
<evidence type="ECO:0000313" key="3">
    <source>
        <dbReference type="Proteomes" id="UP000770661"/>
    </source>
</evidence>
<dbReference type="PANTHER" id="PTHR31518">
    <property type="entry name" value="ARGININE/SERINE-RICH PROTEIN PNISR"/>
    <property type="match status" value="1"/>
</dbReference>
<evidence type="ECO:0000313" key="2">
    <source>
        <dbReference type="EMBL" id="KAG0716976.1"/>
    </source>
</evidence>